<dbReference type="eggNOG" id="KOG0714">
    <property type="taxonomic scope" value="Eukaryota"/>
</dbReference>
<keyword evidence="4" id="KW-0276">Fatty acid metabolism</keyword>
<dbReference type="GeneID" id="9626454"/>
<organism evidence="16">
    <name type="scientific">Volvox carteri f. nagariensis</name>
    <dbReference type="NCBI Taxonomy" id="3068"/>
    <lineage>
        <taxon>Eukaryota</taxon>
        <taxon>Viridiplantae</taxon>
        <taxon>Chlorophyta</taxon>
        <taxon>core chlorophytes</taxon>
        <taxon>Chlorophyceae</taxon>
        <taxon>CS clade</taxon>
        <taxon>Chlamydomonadales</taxon>
        <taxon>Volvocaceae</taxon>
        <taxon>Volvox</taxon>
    </lineage>
</organism>
<evidence type="ECO:0000256" key="1">
    <source>
        <dbReference type="ARBA" id="ARBA00004173"/>
    </source>
</evidence>
<evidence type="ECO:0000256" key="7">
    <source>
        <dbReference type="ARBA" id="ARBA00023002"/>
    </source>
</evidence>
<dbReference type="SUPFAM" id="SSF51735">
    <property type="entry name" value="NAD(P)-binding Rossmann-fold domains"/>
    <property type="match status" value="1"/>
</dbReference>
<evidence type="ECO:0000256" key="13">
    <source>
        <dbReference type="SAM" id="MobiDB-lite"/>
    </source>
</evidence>
<dbReference type="KEGG" id="vcn:VOLCADRAFT_119119"/>
<feature type="domain" description="J" evidence="14">
    <location>
        <begin position="38"/>
        <end position="99"/>
    </location>
</feature>
<dbReference type="InterPro" id="IPR051034">
    <property type="entry name" value="Mito_Enoyl-ACP_Reductase"/>
</dbReference>
<evidence type="ECO:0000256" key="9">
    <source>
        <dbReference type="ARBA" id="ARBA00023128"/>
    </source>
</evidence>
<dbReference type="Pfam" id="PF08240">
    <property type="entry name" value="ADH_N"/>
    <property type="match status" value="1"/>
</dbReference>
<evidence type="ECO:0000256" key="6">
    <source>
        <dbReference type="ARBA" id="ARBA00022946"/>
    </source>
</evidence>
<dbReference type="InterPro" id="IPR020843">
    <property type="entry name" value="ER"/>
</dbReference>
<dbReference type="SUPFAM" id="SSF46565">
    <property type="entry name" value="Chaperone J-domain"/>
    <property type="match status" value="1"/>
</dbReference>
<dbReference type="GO" id="GO:0006633">
    <property type="term" value="P:fatty acid biosynthetic process"/>
    <property type="evidence" value="ECO:0007669"/>
    <property type="project" value="UniProtKB-KW"/>
</dbReference>
<dbReference type="InterPro" id="IPR036291">
    <property type="entry name" value="NAD(P)-bd_dom_sf"/>
</dbReference>
<dbReference type="Gene3D" id="3.40.50.720">
    <property type="entry name" value="NAD(P)-binding Rossmann-like Domain"/>
    <property type="match status" value="2"/>
</dbReference>
<dbReference type="OrthoDB" id="445556at2759"/>
<name>D8UAD2_VOLCA</name>
<dbReference type="GO" id="GO:0141148">
    <property type="term" value="F:enoyl-[acyl-carrier-protein] reductase (NADPH) activity"/>
    <property type="evidence" value="ECO:0007669"/>
    <property type="project" value="UniProtKB-EC"/>
</dbReference>
<evidence type="ECO:0000256" key="12">
    <source>
        <dbReference type="ARBA" id="ARBA00048843"/>
    </source>
</evidence>
<dbReference type="CDD" id="cd06257">
    <property type="entry name" value="DnaJ"/>
    <property type="match status" value="1"/>
</dbReference>
<evidence type="ECO:0000256" key="10">
    <source>
        <dbReference type="ARBA" id="ARBA00023160"/>
    </source>
</evidence>
<dbReference type="RefSeq" id="XP_002955608.1">
    <property type="nucleotide sequence ID" value="XM_002955562.1"/>
</dbReference>
<dbReference type="EC" id="1.3.1.104" evidence="11"/>
<feature type="region of interest" description="Disordered" evidence="13">
    <location>
        <begin position="622"/>
        <end position="653"/>
    </location>
</feature>
<keyword evidence="16" id="KW-1185">Reference proteome</keyword>
<proteinExistence type="inferred from homology"/>
<dbReference type="InParanoid" id="D8UAD2"/>
<keyword evidence="7" id="KW-0560">Oxidoreductase</keyword>
<keyword evidence="6" id="KW-0809">Transit peptide</keyword>
<protein>
    <recommendedName>
        <fullName evidence="11">enoyl-[acyl-carrier-protein] reductase</fullName>
        <ecNumber evidence="11">1.3.1.104</ecNumber>
    </recommendedName>
</protein>
<dbReference type="Pfam" id="PF00226">
    <property type="entry name" value="DnaJ"/>
    <property type="match status" value="1"/>
</dbReference>
<dbReference type="PANTHER" id="PTHR43981:SF2">
    <property type="entry name" value="ENOYL-[ACYL-CARRIER-PROTEIN] REDUCTASE, MITOCHONDRIAL"/>
    <property type="match status" value="1"/>
</dbReference>
<dbReference type="InterPro" id="IPR013154">
    <property type="entry name" value="ADH-like_N"/>
</dbReference>
<dbReference type="Gene3D" id="1.10.287.110">
    <property type="entry name" value="DnaJ domain"/>
    <property type="match status" value="1"/>
</dbReference>
<evidence type="ECO:0000256" key="11">
    <source>
        <dbReference type="ARBA" id="ARBA00038963"/>
    </source>
</evidence>
<evidence type="ECO:0000256" key="3">
    <source>
        <dbReference type="ARBA" id="ARBA00022516"/>
    </source>
</evidence>
<keyword evidence="3" id="KW-0444">Lipid biosynthesis</keyword>
<evidence type="ECO:0000259" key="14">
    <source>
        <dbReference type="PROSITE" id="PS50076"/>
    </source>
</evidence>
<dbReference type="PRINTS" id="PR00625">
    <property type="entry name" value="JDOMAIN"/>
</dbReference>
<evidence type="ECO:0000256" key="8">
    <source>
        <dbReference type="ARBA" id="ARBA00023098"/>
    </source>
</evidence>
<dbReference type="InterPro" id="IPR036869">
    <property type="entry name" value="J_dom_sf"/>
</dbReference>
<dbReference type="Proteomes" id="UP000001058">
    <property type="component" value="Unassembled WGS sequence"/>
</dbReference>
<reference evidence="15 16" key="1">
    <citation type="journal article" date="2010" name="Science">
        <title>Genomic analysis of organismal complexity in the multicellular green alga Volvox carteri.</title>
        <authorList>
            <person name="Prochnik S.E."/>
            <person name="Umen J."/>
            <person name="Nedelcu A.M."/>
            <person name="Hallmann A."/>
            <person name="Miller S.M."/>
            <person name="Nishii I."/>
            <person name="Ferris P."/>
            <person name="Kuo A."/>
            <person name="Mitros T."/>
            <person name="Fritz-Laylin L.K."/>
            <person name="Hellsten U."/>
            <person name="Chapman J."/>
            <person name="Simakov O."/>
            <person name="Rensing S.A."/>
            <person name="Terry A."/>
            <person name="Pangilinan J."/>
            <person name="Kapitonov V."/>
            <person name="Jurka J."/>
            <person name="Salamov A."/>
            <person name="Shapiro H."/>
            <person name="Schmutz J."/>
            <person name="Grimwood J."/>
            <person name="Lindquist E."/>
            <person name="Lucas S."/>
            <person name="Grigoriev I.V."/>
            <person name="Schmitt R."/>
            <person name="Kirk D."/>
            <person name="Rokhsar D.S."/>
        </authorList>
    </citation>
    <scope>NUCLEOTIDE SEQUENCE [LARGE SCALE GENOMIC DNA]</scope>
    <source>
        <strain evidence="16">f. Nagariensis / Eve</strain>
    </source>
</reference>
<dbReference type="Gene3D" id="3.90.180.10">
    <property type="entry name" value="Medium-chain alcohol dehydrogenases, catalytic domain"/>
    <property type="match status" value="2"/>
</dbReference>
<dbReference type="Pfam" id="PF13602">
    <property type="entry name" value="ADH_zinc_N_2"/>
    <property type="match status" value="1"/>
</dbReference>
<dbReference type="STRING" id="3068.D8UAD2"/>
<dbReference type="AlphaFoldDB" id="D8UAD2"/>
<dbReference type="PANTHER" id="PTHR43981">
    <property type="entry name" value="ENOYL-[ACYL-CARRIER-PROTEIN] REDUCTASE, MITOCHONDRIAL"/>
    <property type="match status" value="1"/>
</dbReference>
<evidence type="ECO:0000313" key="16">
    <source>
        <dbReference type="Proteomes" id="UP000001058"/>
    </source>
</evidence>
<dbReference type="eggNOG" id="KOG0025">
    <property type="taxonomic scope" value="Eukaryota"/>
</dbReference>
<dbReference type="EMBL" id="GL378374">
    <property type="protein sequence ID" value="EFJ43248.1"/>
    <property type="molecule type" value="Genomic_DNA"/>
</dbReference>
<evidence type="ECO:0000313" key="15">
    <source>
        <dbReference type="EMBL" id="EFJ43248.1"/>
    </source>
</evidence>
<dbReference type="InterPro" id="IPR011032">
    <property type="entry name" value="GroES-like_sf"/>
</dbReference>
<keyword evidence="5" id="KW-0521">NADP</keyword>
<keyword evidence="8" id="KW-0443">Lipid metabolism</keyword>
<evidence type="ECO:0000256" key="4">
    <source>
        <dbReference type="ARBA" id="ARBA00022832"/>
    </source>
</evidence>
<dbReference type="SUPFAM" id="SSF50129">
    <property type="entry name" value="GroES-like"/>
    <property type="match status" value="1"/>
</dbReference>
<gene>
    <name evidence="15" type="primary">dnj24</name>
    <name evidence="15" type="ORF">VOLCADRAFT_119119</name>
</gene>
<dbReference type="PROSITE" id="PS50076">
    <property type="entry name" value="DNAJ_2"/>
    <property type="match status" value="1"/>
</dbReference>
<dbReference type="SMART" id="SM00271">
    <property type="entry name" value="DnaJ"/>
    <property type="match status" value="1"/>
</dbReference>
<comment type="subcellular location">
    <subcellularLocation>
        <location evidence="1">Mitochondrion</location>
    </subcellularLocation>
</comment>
<keyword evidence="10" id="KW-0275">Fatty acid biosynthesis</keyword>
<dbReference type="GO" id="GO:0005739">
    <property type="term" value="C:mitochondrion"/>
    <property type="evidence" value="ECO:0007669"/>
    <property type="project" value="UniProtKB-SubCell"/>
</dbReference>
<dbReference type="InterPro" id="IPR001623">
    <property type="entry name" value="DnaJ_domain"/>
</dbReference>
<sequence length="666" mass="70873">MSAAPPPEDVPIEVRKKDANRSFPEAASVAVAAHTSSDLYAQLGLSRDATDTEVRRAYRNLLTRAHPDKGGDPERFRRIQAAYDVLSEPTKRKLYDQTGRIQKTADQEFVERFANGAFNDPVLAAAAAAAGGGGGAGVSSGSLADQIIVRHNAGEAQSHTAGFEAWMRSRGDGAGNVFTAETVAEQYGVARQSYDPVLLPKADVLQVLCRGPGDRVADSLVLEAVPLASELEWGQVLVAVKYAPISAADTYTARLGGVYGSDTAPKLPYVAGHDGVGVVLKVGPGVKSLCEGDLVLPLRPFAGTWTSAAVWPERHLLRLPKDGWGLPLEYLSMSRELVVAYQLLEQGGLKPGDAVILNAASSTVGQTVLQLSKLLRLRAVAVVHRGRSSTRGRVEGGGISCAEGSGDNNIDGVDEAKWDRTAAWLRGLGAVEVLADEGSLRAELDRLRFFSRPRLALDAVGGDSALRLMDTLNEGGELVVYGCMSGRSPVFPWQSWVFKDVHVRGFNLRRWISGRPARLAEALEALGKLVAAGMLGVEFTEYDITEWREALEHAQERGKRTKVILRMTDPWVTGGDPVPPTITTSTPTAVPVPLVTSNMETAVNGEGGMLPGFSASGPAPVDNPAAARASQAPSVARPKGLKTGSFPARNTPRPVVVSTTAELRAY</sequence>
<dbReference type="SMART" id="SM00829">
    <property type="entry name" value="PKS_ER"/>
    <property type="match status" value="1"/>
</dbReference>
<feature type="compositionally biased region" description="Low complexity" evidence="13">
    <location>
        <begin position="624"/>
        <end position="638"/>
    </location>
</feature>
<keyword evidence="9" id="KW-0496">Mitochondrion</keyword>
<comment type="catalytic activity">
    <reaction evidence="12">
        <text>a 2,3-saturated acyl-[ACP] + NADP(+) = a (2E)-enoyl-[ACP] + NADPH + H(+)</text>
        <dbReference type="Rhea" id="RHEA:22564"/>
        <dbReference type="Rhea" id="RHEA-COMP:9925"/>
        <dbReference type="Rhea" id="RHEA-COMP:9926"/>
        <dbReference type="ChEBI" id="CHEBI:15378"/>
        <dbReference type="ChEBI" id="CHEBI:57783"/>
        <dbReference type="ChEBI" id="CHEBI:58349"/>
        <dbReference type="ChEBI" id="CHEBI:78784"/>
        <dbReference type="ChEBI" id="CHEBI:78785"/>
        <dbReference type="EC" id="1.3.1.104"/>
    </reaction>
</comment>
<evidence type="ECO:0000256" key="2">
    <source>
        <dbReference type="ARBA" id="ARBA00010371"/>
    </source>
</evidence>
<dbReference type="CDD" id="cd08290">
    <property type="entry name" value="ETR"/>
    <property type="match status" value="1"/>
</dbReference>
<evidence type="ECO:0000256" key="5">
    <source>
        <dbReference type="ARBA" id="ARBA00022857"/>
    </source>
</evidence>
<comment type="similarity">
    <text evidence="2">Belongs to the zinc-containing alcohol dehydrogenase family. Quinone oxidoreductase subfamily.</text>
</comment>
<accession>D8UAD2</accession>